<organism evidence="2 3">
    <name type="scientific">Botrimarina colliarenosi</name>
    <dbReference type="NCBI Taxonomy" id="2528001"/>
    <lineage>
        <taxon>Bacteria</taxon>
        <taxon>Pseudomonadati</taxon>
        <taxon>Planctomycetota</taxon>
        <taxon>Planctomycetia</taxon>
        <taxon>Pirellulales</taxon>
        <taxon>Lacipirellulaceae</taxon>
        <taxon>Botrimarina</taxon>
    </lineage>
</organism>
<feature type="region of interest" description="Disordered" evidence="1">
    <location>
        <begin position="75"/>
        <end position="96"/>
    </location>
</feature>
<dbReference type="Proteomes" id="UP000317421">
    <property type="component" value="Unassembled WGS sequence"/>
</dbReference>
<evidence type="ECO:0000313" key="3">
    <source>
        <dbReference type="Proteomes" id="UP000317421"/>
    </source>
</evidence>
<evidence type="ECO:0000313" key="2">
    <source>
        <dbReference type="EMBL" id="TWT99897.1"/>
    </source>
</evidence>
<dbReference type="EMBL" id="SJPR01000001">
    <property type="protein sequence ID" value="TWT99897.1"/>
    <property type="molecule type" value="Genomic_DNA"/>
</dbReference>
<proteinExistence type="predicted"/>
<gene>
    <name evidence="2" type="ORF">Pla108_08400</name>
</gene>
<sequence>MKTTTIKIATTFTAAISAATKIAKVISAAASSRLRWRSVVGGFNPGVVGQPYASLVERLAMRHAHPAMATMCRPQSDACRGSRSSSSIVSRRSAVV</sequence>
<dbReference type="RefSeq" id="WP_146443287.1">
    <property type="nucleotide sequence ID" value="NZ_SJPR01000001.1"/>
</dbReference>
<comment type="caution">
    <text evidence="2">The sequence shown here is derived from an EMBL/GenBank/DDBJ whole genome shotgun (WGS) entry which is preliminary data.</text>
</comment>
<feature type="compositionally biased region" description="Low complexity" evidence="1">
    <location>
        <begin position="82"/>
        <end position="96"/>
    </location>
</feature>
<protein>
    <submittedName>
        <fullName evidence="2">Uncharacterized protein</fullName>
    </submittedName>
</protein>
<dbReference type="OrthoDB" id="9989144at2"/>
<dbReference type="AlphaFoldDB" id="A0A5C6AK76"/>
<accession>A0A5C6AK76</accession>
<reference evidence="2 3" key="1">
    <citation type="submission" date="2019-02" db="EMBL/GenBank/DDBJ databases">
        <title>Deep-cultivation of Planctomycetes and their phenomic and genomic characterization uncovers novel biology.</title>
        <authorList>
            <person name="Wiegand S."/>
            <person name="Jogler M."/>
            <person name="Boedeker C."/>
            <person name="Pinto D."/>
            <person name="Vollmers J."/>
            <person name="Rivas-Marin E."/>
            <person name="Kohn T."/>
            <person name="Peeters S.H."/>
            <person name="Heuer A."/>
            <person name="Rast P."/>
            <person name="Oberbeckmann S."/>
            <person name="Bunk B."/>
            <person name="Jeske O."/>
            <person name="Meyerdierks A."/>
            <person name="Storesund J.E."/>
            <person name="Kallscheuer N."/>
            <person name="Luecker S."/>
            <person name="Lage O.M."/>
            <person name="Pohl T."/>
            <person name="Merkel B.J."/>
            <person name="Hornburger P."/>
            <person name="Mueller R.-W."/>
            <person name="Bruemmer F."/>
            <person name="Labrenz M."/>
            <person name="Spormann A.M."/>
            <person name="Op Den Camp H."/>
            <person name="Overmann J."/>
            <person name="Amann R."/>
            <person name="Jetten M.S.M."/>
            <person name="Mascher T."/>
            <person name="Medema M.H."/>
            <person name="Devos D.P."/>
            <person name="Kaster A.-K."/>
            <person name="Ovreas L."/>
            <person name="Rohde M."/>
            <person name="Galperin M.Y."/>
            <person name="Jogler C."/>
        </authorList>
    </citation>
    <scope>NUCLEOTIDE SEQUENCE [LARGE SCALE GENOMIC DNA]</scope>
    <source>
        <strain evidence="2 3">Pla108</strain>
    </source>
</reference>
<evidence type="ECO:0000256" key="1">
    <source>
        <dbReference type="SAM" id="MobiDB-lite"/>
    </source>
</evidence>
<name>A0A5C6AK76_9BACT</name>
<keyword evidence="3" id="KW-1185">Reference proteome</keyword>